<evidence type="ECO:0000313" key="11">
    <source>
        <dbReference type="EMBL" id="EKY02027.1"/>
    </source>
</evidence>
<keyword evidence="5 9" id="KW-0547">Nucleotide-binding</keyword>
<gene>
    <name evidence="9" type="primary">argB</name>
    <name evidence="11" type="ORF">HMPREF9151_00919</name>
</gene>
<dbReference type="PANTHER" id="PTHR23342">
    <property type="entry name" value="N-ACETYLGLUTAMATE SYNTHASE"/>
    <property type="match status" value="1"/>
</dbReference>
<evidence type="ECO:0000313" key="12">
    <source>
        <dbReference type="Proteomes" id="UP000010433"/>
    </source>
</evidence>
<name>L1NFN9_9BACT</name>
<comment type="pathway">
    <text evidence="1 9">Amino-acid biosynthesis; L-arginine biosynthesis; N(2)-acetyl-L-ornithine from L-glutamate: step 2/4.</text>
</comment>
<dbReference type="SUPFAM" id="SSF53633">
    <property type="entry name" value="Carbamate kinase-like"/>
    <property type="match status" value="1"/>
</dbReference>
<feature type="domain" description="Aspartate/glutamate/uridylate kinase" evidence="10">
    <location>
        <begin position="4"/>
        <end position="244"/>
    </location>
</feature>
<dbReference type="STRING" id="1127699.HMPREF9151_00919"/>
<keyword evidence="12" id="KW-1185">Reference proteome</keyword>
<evidence type="ECO:0000256" key="9">
    <source>
        <dbReference type="HAMAP-Rule" id="MF_00082"/>
    </source>
</evidence>
<evidence type="ECO:0000256" key="5">
    <source>
        <dbReference type="ARBA" id="ARBA00022741"/>
    </source>
</evidence>
<keyword evidence="6 9" id="KW-0418">Kinase</keyword>
<evidence type="ECO:0000256" key="4">
    <source>
        <dbReference type="ARBA" id="ARBA00022679"/>
    </source>
</evidence>
<keyword evidence="2 9" id="KW-0055">Arginine biosynthesis</keyword>
<evidence type="ECO:0000256" key="1">
    <source>
        <dbReference type="ARBA" id="ARBA00004828"/>
    </source>
</evidence>
<comment type="catalytic activity">
    <reaction evidence="8 9">
        <text>N-acetyl-L-glutamate + ATP = N-acetyl-L-glutamyl 5-phosphate + ADP</text>
        <dbReference type="Rhea" id="RHEA:14629"/>
        <dbReference type="ChEBI" id="CHEBI:30616"/>
        <dbReference type="ChEBI" id="CHEBI:44337"/>
        <dbReference type="ChEBI" id="CHEBI:57936"/>
        <dbReference type="ChEBI" id="CHEBI:456216"/>
        <dbReference type="EC" id="2.7.2.8"/>
    </reaction>
</comment>
<dbReference type="UniPathway" id="UPA00068">
    <property type="reaction ID" value="UER00107"/>
</dbReference>
<dbReference type="InterPro" id="IPR036393">
    <property type="entry name" value="AceGlu_kinase-like_sf"/>
</dbReference>
<dbReference type="GO" id="GO:0005737">
    <property type="term" value="C:cytoplasm"/>
    <property type="evidence" value="ECO:0007669"/>
    <property type="project" value="UniProtKB-SubCell"/>
</dbReference>
<evidence type="ECO:0000256" key="6">
    <source>
        <dbReference type="ARBA" id="ARBA00022777"/>
    </source>
</evidence>
<comment type="similarity">
    <text evidence="9">Belongs to the acetylglutamate kinase family. ArgB subfamily.</text>
</comment>
<keyword evidence="7 9" id="KW-0067">ATP-binding</keyword>
<dbReference type="GO" id="GO:0005524">
    <property type="term" value="F:ATP binding"/>
    <property type="evidence" value="ECO:0007669"/>
    <property type="project" value="UniProtKB-UniRule"/>
</dbReference>
<dbReference type="InterPro" id="IPR004662">
    <property type="entry name" value="AcgluKinase_fam"/>
</dbReference>
<dbReference type="InterPro" id="IPR001048">
    <property type="entry name" value="Asp/Glu/Uridylate_kinase"/>
</dbReference>
<evidence type="ECO:0000259" key="10">
    <source>
        <dbReference type="Pfam" id="PF00696"/>
    </source>
</evidence>
<feature type="binding site" evidence="9">
    <location>
        <begin position="41"/>
        <end position="42"/>
    </location>
    <ligand>
        <name>substrate</name>
    </ligand>
</feature>
<dbReference type="Pfam" id="PF00696">
    <property type="entry name" value="AA_kinase"/>
    <property type="match status" value="1"/>
</dbReference>
<protein>
    <recommendedName>
        <fullName evidence="9">Acetylglutamate kinase</fullName>
        <ecNumber evidence="9">2.7.2.8</ecNumber>
    </recommendedName>
    <alternativeName>
        <fullName evidence="9">N-acetyl-L-glutamate 5-phosphotransferase</fullName>
    </alternativeName>
    <alternativeName>
        <fullName evidence="9">NAG kinase</fullName>
        <shortName evidence="9">NAGK</shortName>
    </alternativeName>
</protein>
<evidence type="ECO:0000256" key="8">
    <source>
        <dbReference type="ARBA" id="ARBA00048141"/>
    </source>
</evidence>
<feature type="site" description="Transition state stabilizer" evidence="9">
    <location>
        <position position="9"/>
    </location>
</feature>
<dbReference type="HAMAP" id="MF_00082">
    <property type="entry name" value="ArgB"/>
    <property type="match status" value="1"/>
</dbReference>
<sequence>MQEKITIIKTGGAIIEDPAQLEKLLSNFAKLEGRKILVHGGGRRATDIAQQLGISTHLINGRRVTDQPMLEVAVMVYGGLINKTIVARLQALGVPSLGLTGADMNLIRSHQRPVVNGVNFGYVGDVEQTDAEILKKLIDWGITPVISPLTHDGKGQLLNTNADTMASEIAKALAPHYEVTLVYCFEKKGVLALPDNTDSIIPCINRHDFKVHIANGTISAGMIPKIESALSAAEAGVHRVIITDAESSFQSPDCIQTGTIII</sequence>
<keyword evidence="4 9" id="KW-0808">Transferase</keyword>
<evidence type="ECO:0000256" key="3">
    <source>
        <dbReference type="ARBA" id="ARBA00022605"/>
    </source>
</evidence>
<dbReference type="GO" id="GO:0003991">
    <property type="term" value="F:acetylglutamate kinase activity"/>
    <property type="evidence" value="ECO:0007669"/>
    <property type="project" value="UniProtKB-UniRule"/>
</dbReference>
<dbReference type="OrthoDB" id="9803155at2"/>
<keyword evidence="3 9" id="KW-0028">Amino-acid biosynthesis</keyword>
<organism evidence="11 12">
    <name type="scientific">Hoylesella saccharolytica F0055</name>
    <dbReference type="NCBI Taxonomy" id="1127699"/>
    <lineage>
        <taxon>Bacteria</taxon>
        <taxon>Pseudomonadati</taxon>
        <taxon>Bacteroidota</taxon>
        <taxon>Bacteroidia</taxon>
        <taxon>Bacteroidales</taxon>
        <taxon>Prevotellaceae</taxon>
        <taxon>Hoylesella</taxon>
    </lineage>
</organism>
<dbReference type="GO" id="GO:0042450">
    <property type="term" value="P:L-arginine biosynthetic process via ornithine"/>
    <property type="evidence" value="ECO:0007669"/>
    <property type="project" value="UniProtKB-UniRule"/>
</dbReference>
<dbReference type="NCBIfam" id="TIGR00761">
    <property type="entry name" value="argB"/>
    <property type="match status" value="1"/>
</dbReference>
<feature type="binding site" evidence="9">
    <location>
        <position position="63"/>
    </location>
    <ligand>
        <name>substrate</name>
    </ligand>
</feature>
<dbReference type="Gene3D" id="3.40.1160.10">
    <property type="entry name" value="Acetylglutamate kinase-like"/>
    <property type="match status" value="1"/>
</dbReference>
<feature type="binding site" evidence="9">
    <location>
        <position position="159"/>
    </location>
    <ligand>
        <name>substrate</name>
    </ligand>
</feature>
<comment type="subcellular location">
    <subcellularLocation>
        <location evidence="9">Cytoplasm</location>
    </subcellularLocation>
</comment>
<evidence type="ECO:0000256" key="2">
    <source>
        <dbReference type="ARBA" id="ARBA00022571"/>
    </source>
</evidence>
<comment type="caution">
    <text evidence="11">The sequence shown here is derived from an EMBL/GenBank/DDBJ whole genome shotgun (WGS) entry which is preliminary data.</text>
</comment>
<keyword evidence="9" id="KW-0963">Cytoplasm</keyword>
<feature type="site" description="Transition state stabilizer" evidence="9">
    <location>
        <position position="225"/>
    </location>
</feature>
<dbReference type="PIRSF" id="PIRSF000728">
    <property type="entry name" value="NAGK"/>
    <property type="match status" value="1"/>
</dbReference>
<dbReference type="EC" id="2.7.2.8" evidence="9"/>
<dbReference type="Proteomes" id="UP000010433">
    <property type="component" value="Unassembled WGS sequence"/>
</dbReference>
<reference evidence="11 12" key="1">
    <citation type="submission" date="2012-05" db="EMBL/GenBank/DDBJ databases">
        <authorList>
            <person name="Weinstock G."/>
            <person name="Sodergren E."/>
            <person name="Lobos E.A."/>
            <person name="Fulton L."/>
            <person name="Fulton R."/>
            <person name="Courtney L."/>
            <person name="Fronick C."/>
            <person name="O'Laughlin M."/>
            <person name="Godfrey J."/>
            <person name="Wilson R.M."/>
            <person name="Miner T."/>
            <person name="Farmer C."/>
            <person name="Delehaunty K."/>
            <person name="Cordes M."/>
            <person name="Minx P."/>
            <person name="Tomlinson C."/>
            <person name="Chen J."/>
            <person name="Wollam A."/>
            <person name="Pepin K.H."/>
            <person name="Bhonagiri V."/>
            <person name="Zhang X."/>
            <person name="Suruliraj S."/>
            <person name="Warren W."/>
            <person name="Mitreva M."/>
            <person name="Mardis E.R."/>
            <person name="Wilson R.K."/>
        </authorList>
    </citation>
    <scope>NUCLEOTIDE SEQUENCE [LARGE SCALE GENOMIC DNA]</scope>
    <source>
        <strain evidence="11 12">F0055</strain>
    </source>
</reference>
<dbReference type="CDD" id="cd04238">
    <property type="entry name" value="AAK_NAGK-like"/>
    <property type="match status" value="1"/>
</dbReference>
<evidence type="ECO:0000256" key="7">
    <source>
        <dbReference type="ARBA" id="ARBA00022840"/>
    </source>
</evidence>
<dbReference type="AlphaFoldDB" id="L1NFN9"/>
<accession>L1NFN9</accession>
<proteinExistence type="inferred from homology"/>
<dbReference type="InterPro" id="IPR037528">
    <property type="entry name" value="ArgB"/>
</dbReference>
<dbReference type="EMBL" id="AMEP01000061">
    <property type="protein sequence ID" value="EKY02027.1"/>
    <property type="molecule type" value="Genomic_DNA"/>
</dbReference>
<dbReference type="PANTHER" id="PTHR23342:SF0">
    <property type="entry name" value="N-ACETYLGLUTAMATE SYNTHASE, MITOCHONDRIAL"/>
    <property type="match status" value="1"/>
</dbReference>
<dbReference type="RefSeq" id="WP_009162135.1">
    <property type="nucleotide sequence ID" value="NZ_KB290984.1"/>
</dbReference>
<dbReference type="PATRIC" id="fig|1127699.3.peg.847"/>
<comment type="function">
    <text evidence="9">Catalyzes the ATP-dependent phosphorylation of N-acetyl-L-glutamate.</text>
</comment>
<dbReference type="HOGENOM" id="CLU_053680_1_0_10"/>